<dbReference type="InterPro" id="IPR018022">
    <property type="entry name" value="IPT"/>
</dbReference>
<dbReference type="InterPro" id="IPR027417">
    <property type="entry name" value="P-loop_NTPase"/>
</dbReference>
<dbReference type="HAMAP" id="MF_00185">
    <property type="entry name" value="IPP_trans"/>
    <property type="match status" value="1"/>
</dbReference>
<evidence type="ECO:0000256" key="5">
    <source>
        <dbReference type="PIRNR" id="PIRNR039110"/>
    </source>
</evidence>
<dbReference type="InterPro" id="IPR030666">
    <property type="entry name" value="IPP_transferase_euk"/>
</dbReference>
<dbReference type="PANTHER" id="PTHR11088">
    <property type="entry name" value="TRNA DIMETHYLALLYLTRANSFERASE"/>
    <property type="match status" value="1"/>
</dbReference>
<keyword evidence="3 5" id="KW-0547">Nucleotide-binding</keyword>
<evidence type="ECO:0000256" key="7">
    <source>
        <dbReference type="RuleBase" id="RU003785"/>
    </source>
</evidence>
<dbReference type="InterPro" id="IPR039657">
    <property type="entry name" value="Dimethylallyltransferase"/>
</dbReference>
<sequence length="465" mass="52829">MSKRPPKDPLIVVLGATGTGKSQLAVELAKRFDGEIINGDAMQMYDGLPIITNKMTLEEQQGIPHHLLGFIALDEEPWRVGMFKQKAGQIIRGIRSRGRLPILVGGTHYYTQTLLFDETLTENLSKEKDEIQSGYTNQEMAEKYPILAGPIEDMVVRLKEVDPVMADRWHPKDRRKIRRSLEIFLTTGRKASDIYAEQMKRKTGTKRPILEENPDAEPLVDIDSVLLFWVYSEPEILKKRLDARIDKMMDAGLLDEVKSMDSFLQKQRGSGAVIDRSRGIWVSIGYKEFEPYLKTMNSATASNEDIKTSYELSIEQTKTATRQYARRQVRWIRSKLIPALSDVDAHDRLYLMDGSDVSKFSDTVSQPAVKIAESFLDGTERVVPQEVCAAAAHVLAPEDDSEEIQDPNFRQECELCHVVAVADAQWQLHLKSRRHRAMLKKKLKNERSGRFRPPLTGSASESDTR</sequence>
<dbReference type="SUPFAM" id="SSF57667">
    <property type="entry name" value="beta-beta-alpha zinc fingers"/>
    <property type="match status" value="1"/>
</dbReference>
<dbReference type="Gene3D" id="3.30.160.60">
    <property type="entry name" value="Classic Zinc Finger"/>
    <property type="match status" value="1"/>
</dbReference>
<dbReference type="InterPro" id="IPR036236">
    <property type="entry name" value="Znf_C2H2_sf"/>
</dbReference>
<evidence type="ECO:0000313" key="9">
    <source>
        <dbReference type="EMBL" id="KAL2068169.1"/>
    </source>
</evidence>
<keyword evidence="4 5" id="KW-0067">ATP-binding</keyword>
<evidence type="ECO:0000256" key="8">
    <source>
        <dbReference type="SAM" id="MobiDB-lite"/>
    </source>
</evidence>
<comment type="similarity">
    <text evidence="1 5 7">Belongs to the IPP transferase family.</text>
</comment>
<evidence type="ECO:0000313" key="10">
    <source>
        <dbReference type="Proteomes" id="UP001595075"/>
    </source>
</evidence>
<evidence type="ECO:0000256" key="4">
    <source>
        <dbReference type="ARBA" id="ARBA00022840"/>
    </source>
</evidence>
<comment type="catalytic activity">
    <reaction evidence="5 6">
        <text>adenosine(37) in tRNA + dimethylallyl diphosphate = N(6)-dimethylallyladenosine(37) in tRNA + diphosphate</text>
        <dbReference type="Rhea" id="RHEA:26482"/>
        <dbReference type="Rhea" id="RHEA-COMP:10162"/>
        <dbReference type="Rhea" id="RHEA-COMP:10375"/>
        <dbReference type="ChEBI" id="CHEBI:33019"/>
        <dbReference type="ChEBI" id="CHEBI:57623"/>
        <dbReference type="ChEBI" id="CHEBI:74411"/>
        <dbReference type="ChEBI" id="CHEBI:74415"/>
        <dbReference type="EC" id="2.5.1.75"/>
    </reaction>
</comment>
<name>A0ABR4CDY8_9HELO</name>
<dbReference type="NCBIfam" id="TIGR00174">
    <property type="entry name" value="miaA"/>
    <property type="match status" value="1"/>
</dbReference>
<dbReference type="Gene3D" id="1.10.20.140">
    <property type="match status" value="1"/>
</dbReference>
<evidence type="ECO:0000256" key="1">
    <source>
        <dbReference type="ARBA" id="ARBA00005842"/>
    </source>
</evidence>
<comment type="caution">
    <text evidence="9">The sequence shown here is derived from an EMBL/GenBank/DDBJ whole genome shotgun (WGS) entry which is preliminary data.</text>
</comment>
<dbReference type="EC" id="2.5.1.75" evidence="5 6"/>
<reference evidence="9 10" key="1">
    <citation type="journal article" date="2024" name="Commun. Biol.">
        <title>Comparative genomic analysis of thermophilic fungi reveals convergent evolutionary adaptations and gene losses.</title>
        <authorList>
            <person name="Steindorff A.S."/>
            <person name="Aguilar-Pontes M.V."/>
            <person name="Robinson A.J."/>
            <person name="Andreopoulos B."/>
            <person name="LaButti K."/>
            <person name="Kuo A."/>
            <person name="Mondo S."/>
            <person name="Riley R."/>
            <person name="Otillar R."/>
            <person name="Haridas S."/>
            <person name="Lipzen A."/>
            <person name="Grimwood J."/>
            <person name="Schmutz J."/>
            <person name="Clum A."/>
            <person name="Reid I.D."/>
            <person name="Moisan M.C."/>
            <person name="Butler G."/>
            <person name="Nguyen T.T.M."/>
            <person name="Dewar K."/>
            <person name="Conant G."/>
            <person name="Drula E."/>
            <person name="Henrissat B."/>
            <person name="Hansel C."/>
            <person name="Singer S."/>
            <person name="Hutchinson M.I."/>
            <person name="de Vries R.P."/>
            <person name="Natvig D.O."/>
            <person name="Powell A.J."/>
            <person name="Tsang A."/>
            <person name="Grigoriev I.V."/>
        </authorList>
    </citation>
    <scope>NUCLEOTIDE SEQUENCE [LARGE SCALE GENOMIC DNA]</scope>
    <source>
        <strain evidence="9 10">CBS 494.80</strain>
    </source>
</reference>
<gene>
    <name evidence="9" type="ORF">VTL71DRAFT_16267</name>
</gene>
<dbReference type="PANTHER" id="PTHR11088:SF89">
    <property type="entry name" value="TRNA DIMETHYLALLYLTRANSFERASE"/>
    <property type="match status" value="1"/>
</dbReference>
<comment type="function">
    <text evidence="5">Catalyzes the transfer of a dimethylallyl group onto the adenine at position 37.</text>
</comment>
<organism evidence="9 10">
    <name type="scientific">Oculimacula yallundae</name>
    <dbReference type="NCBI Taxonomy" id="86028"/>
    <lineage>
        <taxon>Eukaryota</taxon>
        <taxon>Fungi</taxon>
        <taxon>Dikarya</taxon>
        <taxon>Ascomycota</taxon>
        <taxon>Pezizomycotina</taxon>
        <taxon>Leotiomycetes</taxon>
        <taxon>Helotiales</taxon>
        <taxon>Ploettnerulaceae</taxon>
        <taxon>Oculimacula</taxon>
    </lineage>
</organism>
<protein>
    <recommendedName>
        <fullName evidence="5 6">tRNA dimethylallyltransferase</fullName>
        <ecNumber evidence="5 6">2.5.1.75</ecNumber>
    </recommendedName>
</protein>
<dbReference type="Gene3D" id="3.40.50.300">
    <property type="entry name" value="P-loop containing nucleotide triphosphate hydrolases"/>
    <property type="match status" value="1"/>
</dbReference>
<dbReference type="Pfam" id="PF01715">
    <property type="entry name" value="IPPT"/>
    <property type="match status" value="1"/>
</dbReference>
<evidence type="ECO:0000256" key="3">
    <source>
        <dbReference type="ARBA" id="ARBA00022741"/>
    </source>
</evidence>
<keyword evidence="5" id="KW-0963">Cytoplasm</keyword>
<keyword evidence="5 6" id="KW-0819">tRNA processing</keyword>
<evidence type="ECO:0000256" key="2">
    <source>
        <dbReference type="ARBA" id="ARBA00022679"/>
    </source>
</evidence>
<evidence type="ECO:0000256" key="6">
    <source>
        <dbReference type="RuleBase" id="RU003783"/>
    </source>
</evidence>
<keyword evidence="2 5" id="KW-0808">Transferase</keyword>
<accession>A0ABR4CDY8</accession>
<dbReference type="EMBL" id="JAZHXI010000009">
    <property type="protein sequence ID" value="KAL2068169.1"/>
    <property type="molecule type" value="Genomic_DNA"/>
</dbReference>
<dbReference type="Proteomes" id="UP001595075">
    <property type="component" value="Unassembled WGS sequence"/>
</dbReference>
<proteinExistence type="inferred from homology"/>
<feature type="region of interest" description="Disordered" evidence="8">
    <location>
        <begin position="443"/>
        <end position="465"/>
    </location>
</feature>
<dbReference type="PIRSF" id="PIRSF039110">
    <property type="entry name" value="IPP_transferase"/>
    <property type="match status" value="1"/>
</dbReference>
<dbReference type="SUPFAM" id="SSF52540">
    <property type="entry name" value="P-loop containing nucleoside triphosphate hydrolases"/>
    <property type="match status" value="2"/>
</dbReference>
<keyword evidence="10" id="KW-1185">Reference proteome</keyword>